<organism evidence="4 5">
    <name type="scientific">Carya illinoinensis</name>
    <name type="common">Pecan</name>
    <dbReference type="NCBI Taxonomy" id="32201"/>
    <lineage>
        <taxon>Eukaryota</taxon>
        <taxon>Viridiplantae</taxon>
        <taxon>Streptophyta</taxon>
        <taxon>Embryophyta</taxon>
        <taxon>Tracheophyta</taxon>
        <taxon>Spermatophyta</taxon>
        <taxon>Magnoliopsida</taxon>
        <taxon>eudicotyledons</taxon>
        <taxon>Gunneridae</taxon>
        <taxon>Pentapetalae</taxon>
        <taxon>rosids</taxon>
        <taxon>fabids</taxon>
        <taxon>Fagales</taxon>
        <taxon>Juglandaceae</taxon>
        <taxon>Carya</taxon>
    </lineage>
</organism>
<dbReference type="PANTHER" id="PTHR11017:SF570">
    <property type="entry name" value="DISEASE RESISTANCE PROTEIN (TIR-NBS CLASS)-RELATED"/>
    <property type="match status" value="1"/>
</dbReference>
<dbReference type="Pfam" id="PF00931">
    <property type="entry name" value="NB-ARC"/>
    <property type="match status" value="1"/>
</dbReference>
<sequence>MGCNIDFVDRGTNVIKERLRSKRILLILDDVDEWEQLKVLAGDCDWFGLGSRIVITTRDQHLLTNHEVEARYELERLNHNEAFKLFSLCAFKKEEPPKNYVELTKRIIGYAGGLPLALELLGSDLQGRSIQEWESALDEYKRSPHKKIQKILRISFDSLRESEKNIFLDIACVFKGYHKDRVIKILDSRGFCPNIGVKKLMDKCLITIDYCACFEMHDLLQDMGREIVREESPREPGKRSRLYSHEDIRHVLEEDMGTNRIEGMLIDLPKEDQLICLSSEVFRRMTNLKYFINCNARFSGGPNYLSNELKVLDWMGYPSQSLPENFHGHKLVDLRISNSLVKDLALRLKNFHNLTRMDFSFCEYLTKIPDVSRIPNLEWLDVADCHNLVEVHASVGSLNKLEHLSFVFCTKLTSLPRSLKFRYLKCLSARDCSRLQNFPEIEFERECLRNLNLARTDIKELPLSIGNLTGLEELDLSGCKNLHLPTGILRFRHLKTLSHWLFKTCFYSKYLEG</sequence>
<dbReference type="Pfam" id="PF23282">
    <property type="entry name" value="WHD_ROQ1"/>
    <property type="match status" value="1"/>
</dbReference>
<evidence type="ECO:0000313" key="4">
    <source>
        <dbReference type="EMBL" id="KAG6627978.1"/>
    </source>
</evidence>
<feature type="domain" description="Disease resistance protein Roq1-like winged-helix" evidence="3">
    <location>
        <begin position="161"/>
        <end position="232"/>
    </location>
</feature>
<dbReference type="AlphaFoldDB" id="A0A8T1NE97"/>
<accession>A0A8T1NE97</accession>
<dbReference type="PANTHER" id="PTHR11017">
    <property type="entry name" value="LEUCINE-RICH REPEAT-CONTAINING PROTEIN"/>
    <property type="match status" value="1"/>
</dbReference>
<evidence type="ECO:0000256" key="1">
    <source>
        <dbReference type="ARBA" id="ARBA00022737"/>
    </source>
</evidence>
<keyword evidence="1" id="KW-0677">Repeat</keyword>
<dbReference type="Proteomes" id="UP000811609">
    <property type="component" value="Chromosome 15"/>
</dbReference>
<proteinExistence type="predicted"/>
<evidence type="ECO:0000259" key="2">
    <source>
        <dbReference type="Pfam" id="PF00931"/>
    </source>
</evidence>
<evidence type="ECO:0000259" key="3">
    <source>
        <dbReference type="Pfam" id="PF23282"/>
    </source>
</evidence>
<keyword evidence="5" id="KW-1185">Reference proteome</keyword>
<evidence type="ECO:0000313" key="5">
    <source>
        <dbReference type="Proteomes" id="UP000811609"/>
    </source>
</evidence>
<comment type="caution">
    <text evidence="4">The sequence shown here is derived from an EMBL/GenBank/DDBJ whole genome shotgun (WGS) entry which is preliminary data.</text>
</comment>
<protein>
    <submittedName>
        <fullName evidence="4">Uncharacterized protein</fullName>
    </submittedName>
</protein>
<dbReference type="InterPro" id="IPR058192">
    <property type="entry name" value="WHD_ROQ1-like"/>
</dbReference>
<dbReference type="InterPro" id="IPR044974">
    <property type="entry name" value="Disease_R_plants"/>
</dbReference>
<dbReference type="GO" id="GO:0006952">
    <property type="term" value="P:defense response"/>
    <property type="evidence" value="ECO:0007669"/>
    <property type="project" value="InterPro"/>
</dbReference>
<gene>
    <name evidence="4" type="ORF">CIPAW_15G167300</name>
</gene>
<name>A0A8T1NE97_CARIL</name>
<feature type="domain" description="NB-ARC" evidence="2">
    <location>
        <begin position="15"/>
        <end position="94"/>
    </location>
</feature>
<dbReference type="EMBL" id="CM031823">
    <property type="protein sequence ID" value="KAG6627978.1"/>
    <property type="molecule type" value="Genomic_DNA"/>
</dbReference>
<dbReference type="FunFam" id="1.10.8.430:FF:000002">
    <property type="entry name" value="Disease resistance protein (TIR-NBS-LRR class)"/>
    <property type="match status" value="1"/>
</dbReference>
<dbReference type="InterPro" id="IPR002182">
    <property type="entry name" value="NB-ARC"/>
</dbReference>
<reference evidence="4" key="1">
    <citation type="submission" date="2020-12" db="EMBL/GenBank/DDBJ databases">
        <title>WGS assembly of Carya illinoinensis cv. Pawnee.</title>
        <authorList>
            <person name="Platts A."/>
            <person name="Shu S."/>
            <person name="Wright S."/>
            <person name="Barry K."/>
            <person name="Edger P."/>
            <person name="Pires J.C."/>
            <person name="Schmutz J."/>
        </authorList>
    </citation>
    <scope>NUCLEOTIDE SEQUENCE</scope>
    <source>
        <tissue evidence="4">Leaf</tissue>
    </source>
</reference>
<dbReference type="GO" id="GO:0043531">
    <property type="term" value="F:ADP binding"/>
    <property type="evidence" value="ECO:0007669"/>
    <property type="project" value="InterPro"/>
</dbReference>